<gene>
    <name evidence="2" type="ORF">NCTC11190_01707</name>
</gene>
<evidence type="ECO:0000313" key="3">
    <source>
        <dbReference type="Proteomes" id="UP000255233"/>
    </source>
</evidence>
<dbReference type="AlphaFoldDB" id="A0A379MSH9"/>
<evidence type="ECO:0000313" key="2">
    <source>
        <dbReference type="EMBL" id="SUE34483.1"/>
    </source>
</evidence>
<evidence type="ECO:0000256" key="1">
    <source>
        <dbReference type="SAM" id="MobiDB-lite"/>
    </source>
</evidence>
<accession>A0A379MSH9</accession>
<feature type="compositionally biased region" description="Low complexity" evidence="1">
    <location>
        <begin position="149"/>
        <end position="160"/>
    </location>
</feature>
<sequence length="206" mass="22504">MTLQEILAAENRNTDKIYLHLEGIFWKAYERSAFAFIHRISRYKASKRFVKYLDAEVVSVGFPDASRAKVLGDRPLETEKADMLVLGTGTIDAEEYGRWKEAIPLVVSKPAGMPSPVFGTLYGGVPRQMVIPVPDAESVPRRVPAAPLSSRSSEAGSTGSYPAAASETSVGEAVLRDLRNFSVENATPLECLLFVSSLKKQLNGNI</sequence>
<dbReference type="Proteomes" id="UP000255233">
    <property type="component" value="Unassembled WGS sequence"/>
</dbReference>
<proteinExistence type="predicted"/>
<protein>
    <submittedName>
        <fullName evidence="2">Uncharacterized protein</fullName>
    </submittedName>
</protein>
<reference evidence="2 3" key="1">
    <citation type="submission" date="2018-06" db="EMBL/GenBank/DDBJ databases">
        <authorList>
            <consortium name="Pathogen Informatics"/>
            <person name="Doyle S."/>
        </authorList>
    </citation>
    <scope>NUCLEOTIDE SEQUENCE [LARGE SCALE GENOMIC DNA]</scope>
    <source>
        <strain evidence="2 3">NCTC11190</strain>
    </source>
</reference>
<dbReference type="RefSeq" id="WP_027291658.1">
    <property type="nucleotide sequence ID" value="NZ_CALVFX010000001.1"/>
</dbReference>
<dbReference type="EMBL" id="UGVL01000001">
    <property type="protein sequence ID" value="SUE34483.1"/>
    <property type="molecule type" value="Genomic_DNA"/>
</dbReference>
<name>A0A379MSH9_9BACT</name>
<organism evidence="2 3">
    <name type="scientific">Rikenella microfusus</name>
    <dbReference type="NCBI Taxonomy" id="28139"/>
    <lineage>
        <taxon>Bacteria</taxon>
        <taxon>Pseudomonadati</taxon>
        <taxon>Bacteroidota</taxon>
        <taxon>Bacteroidia</taxon>
        <taxon>Bacteroidales</taxon>
        <taxon>Rikenellaceae</taxon>
        <taxon>Rikenella</taxon>
    </lineage>
</organism>
<feature type="region of interest" description="Disordered" evidence="1">
    <location>
        <begin position="141"/>
        <end position="166"/>
    </location>
</feature>
<keyword evidence="3" id="KW-1185">Reference proteome</keyword>
<dbReference type="OrthoDB" id="1086590at2"/>